<dbReference type="EMBL" id="BDGG01000019">
    <property type="protein sequence ID" value="GAV08922.1"/>
    <property type="molecule type" value="Genomic_DNA"/>
</dbReference>
<feature type="domain" description="Lipase maturation factor 1/2 N-terminal" evidence="9">
    <location>
        <begin position="134"/>
        <end position="294"/>
    </location>
</feature>
<keyword evidence="4 8" id="KW-0256">Endoplasmic reticulum</keyword>
<evidence type="ECO:0000259" key="10">
    <source>
        <dbReference type="Pfam" id="PF25179"/>
    </source>
</evidence>
<sequence length="658" mass="75714">MAYDIGSGQVHVHNLFLWGIAVIYLFAFASLYHQLPGLYGENGVLPASKEINPSEAPFDFSRFRYQFMDVKPTLLWLTQALKMDTGMGMDVLAMLGILLASSAIITRLARNMLVFGALWVLYLSLYTVGNVFLWFQWDALLMEAGFVAFIFAPIPLLMPSRMQAKLSRLSMWPVKWLFFRLMLMSGILKLQSGCQTWWKLTALHHHYESQCIPTFLAWYIHQLPPWFDALTLLHALLTEVVLPFFFFAPSKGLRKFAWYNQVILQVGIIITGNYNFFNLLTIVLSLSLLEDRDLGHISHYRTYSRFQSFLTSVFNWAVVAVLLVATGYFYNIQYDEKKVIKFKARFTETDVNRMMDIAWPISVGLGFLSLVSVLLSTFTHSDSTESAFSKLYRTPFAGFYGLMALSLFSLSLSPFSSLTQSSRLGNIGKTIRQYHAQVEKFNIVNGYGLFRRMTGVEGRPEIIFEGSDSALGPWKEYEFLYKPGSVDRAPPFIVPHQPRLDWQMWFAALSDQQRNPWVYSVVYRLLQGKPEVIRLAIDPASPFRAKPPKFIRGRLYKYWFTLKSSNKTSVASKNWWKRRFDSEWMAPVSLTDENLLSVVTQQGLTRESTKKKKTNFVVLRNILKKARESADSVSAPVFIWSLFMVNVVFHRTLKAIHL</sequence>
<evidence type="ECO:0000256" key="1">
    <source>
        <dbReference type="ARBA" id="ARBA00004477"/>
    </source>
</evidence>
<evidence type="ECO:0000256" key="4">
    <source>
        <dbReference type="ARBA" id="ARBA00022824"/>
    </source>
</evidence>
<evidence type="ECO:0000256" key="3">
    <source>
        <dbReference type="ARBA" id="ARBA00022692"/>
    </source>
</evidence>
<keyword evidence="6 8" id="KW-0472">Membrane</keyword>
<feature type="transmembrane region" description="Helical" evidence="8">
    <location>
        <begin position="357"/>
        <end position="378"/>
    </location>
</feature>
<evidence type="ECO:0000256" key="6">
    <source>
        <dbReference type="ARBA" id="ARBA00023136"/>
    </source>
</evidence>
<dbReference type="InterPro" id="IPR057434">
    <property type="entry name" value="LMF1/2_N"/>
</dbReference>
<proteinExistence type="inferred from homology"/>
<keyword evidence="7" id="KW-0325">Glycoprotein</keyword>
<dbReference type="InterPro" id="IPR009613">
    <property type="entry name" value="LMF"/>
</dbReference>
<protein>
    <recommendedName>
        <fullName evidence="8">Lipase maturation factor</fullName>
    </recommendedName>
</protein>
<feature type="transmembrane region" description="Helical" evidence="8">
    <location>
        <begin position="398"/>
        <end position="419"/>
    </location>
</feature>
<evidence type="ECO:0000313" key="12">
    <source>
        <dbReference type="Proteomes" id="UP000186922"/>
    </source>
</evidence>
<dbReference type="Pfam" id="PF25179">
    <property type="entry name" value="LMF1_C"/>
    <property type="match status" value="1"/>
</dbReference>
<accession>A0A1D1W658</accession>
<dbReference type="AlphaFoldDB" id="A0A1D1W658"/>
<keyword evidence="3 8" id="KW-0812">Transmembrane</keyword>
<dbReference type="OrthoDB" id="434126at2759"/>
<feature type="transmembrane region" description="Helical" evidence="8">
    <location>
        <begin position="177"/>
        <end position="198"/>
    </location>
</feature>
<feature type="transmembrane region" description="Helical" evidence="8">
    <location>
        <begin position="229"/>
        <end position="250"/>
    </location>
</feature>
<feature type="transmembrane region" description="Helical" evidence="8">
    <location>
        <begin position="309"/>
        <end position="330"/>
    </location>
</feature>
<comment type="subcellular location">
    <subcellularLocation>
        <location evidence="1 8">Endoplasmic reticulum membrane</location>
        <topology evidence="1 8">Multi-pass membrane protein</topology>
    </subcellularLocation>
</comment>
<comment type="function">
    <text evidence="8">Involved in the maturation of specific proteins in the endoplasmic reticulum.</text>
</comment>
<evidence type="ECO:0000256" key="5">
    <source>
        <dbReference type="ARBA" id="ARBA00022989"/>
    </source>
</evidence>
<dbReference type="InterPro" id="IPR057433">
    <property type="entry name" value="LMF1/2_C"/>
</dbReference>
<feature type="transmembrane region" description="Helical" evidence="8">
    <location>
        <begin position="262"/>
        <end position="289"/>
    </location>
</feature>
<dbReference type="Pfam" id="PF06762">
    <property type="entry name" value="LMF1"/>
    <property type="match status" value="1"/>
</dbReference>
<feature type="transmembrane region" description="Helical" evidence="8">
    <location>
        <begin position="112"/>
        <end position="133"/>
    </location>
</feature>
<name>A0A1D1W658_RAMVA</name>
<dbReference type="PANTHER" id="PTHR14463">
    <property type="entry name" value="LIPASE MATURATION FACTOR"/>
    <property type="match status" value="1"/>
</dbReference>
<evidence type="ECO:0000313" key="11">
    <source>
        <dbReference type="EMBL" id="GAV08922.1"/>
    </source>
</evidence>
<evidence type="ECO:0000256" key="2">
    <source>
        <dbReference type="ARBA" id="ARBA00005512"/>
    </source>
</evidence>
<dbReference type="STRING" id="947166.A0A1D1W658"/>
<comment type="similarity">
    <text evidence="2 8">Belongs to the lipase maturation factor family.</text>
</comment>
<reference evidence="11 12" key="1">
    <citation type="journal article" date="2016" name="Nat. Commun.">
        <title>Extremotolerant tardigrade genome and improved radiotolerance of human cultured cells by tardigrade-unique protein.</title>
        <authorList>
            <person name="Hashimoto T."/>
            <person name="Horikawa D.D."/>
            <person name="Saito Y."/>
            <person name="Kuwahara H."/>
            <person name="Kozuka-Hata H."/>
            <person name="Shin-I T."/>
            <person name="Minakuchi Y."/>
            <person name="Ohishi K."/>
            <person name="Motoyama A."/>
            <person name="Aizu T."/>
            <person name="Enomoto A."/>
            <person name="Kondo K."/>
            <person name="Tanaka S."/>
            <person name="Hara Y."/>
            <person name="Koshikawa S."/>
            <person name="Sagara H."/>
            <person name="Miura T."/>
            <person name="Yokobori S."/>
            <person name="Miyagawa K."/>
            <person name="Suzuki Y."/>
            <person name="Kubo T."/>
            <person name="Oyama M."/>
            <person name="Kohara Y."/>
            <person name="Fujiyama A."/>
            <person name="Arakawa K."/>
            <person name="Katayama T."/>
            <person name="Toyoda A."/>
            <person name="Kunieda T."/>
        </authorList>
    </citation>
    <scope>NUCLEOTIDE SEQUENCE [LARGE SCALE GENOMIC DNA]</scope>
    <source>
        <strain evidence="11 12">YOKOZUNA-1</strain>
    </source>
</reference>
<feature type="domain" description="Lipase maturation factor 1/2 C-terminal" evidence="10">
    <location>
        <begin position="443"/>
        <end position="585"/>
    </location>
</feature>
<dbReference type="GO" id="GO:0005789">
    <property type="term" value="C:endoplasmic reticulum membrane"/>
    <property type="evidence" value="ECO:0007669"/>
    <property type="project" value="UniProtKB-SubCell"/>
</dbReference>
<comment type="caution">
    <text evidence="11">The sequence shown here is derived from an EMBL/GenBank/DDBJ whole genome shotgun (WGS) entry which is preliminary data.</text>
</comment>
<dbReference type="PANTHER" id="PTHR14463:SF5">
    <property type="entry name" value="LIPASE MATURATION FACTOR 2"/>
    <property type="match status" value="1"/>
</dbReference>
<gene>
    <name evidence="11" type="primary">RvY_18541-1</name>
    <name evidence="11" type="synonym">RvY_18541.1</name>
    <name evidence="11" type="ORF">RvY_18541</name>
</gene>
<evidence type="ECO:0000256" key="8">
    <source>
        <dbReference type="RuleBase" id="RU361229"/>
    </source>
</evidence>
<evidence type="ECO:0000256" key="7">
    <source>
        <dbReference type="ARBA" id="ARBA00023180"/>
    </source>
</evidence>
<dbReference type="GO" id="GO:0051604">
    <property type="term" value="P:protein maturation"/>
    <property type="evidence" value="ECO:0007669"/>
    <property type="project" value="InterPro"/>
</dbReference>
<dbReference type="Proteomes" id="UP000186922">
    <property type="component" value="Unassembled WGS sequence"/>
</dbReference>
<feature type="transmembrane region" description="Helical" evidence="8">
    <location>
        <begin position="12"/>
        <end position="32"/>
    </location>
</feature>
<feature type="transmembrane region" description="Helical" evidence="8">
    <location>
        <begin position="139"/>
        <end position="157"/>
    </location>
</feature>
<evidence type="ECO:0000259" key="9">
    <source>
        <dbReference type="Pfam" id="PF06762"/>
    </source>
</evidence>
<keyword evidence="5 8" id="KW-1133">Transmembrane helix</keyword>
<keyword evidence="12" id="KW-1185">Reference proteome</keyword>
<feature type="transmembrane region" description="Helical" evidence="8">
    <location>
        <begin position="86"/>
        <end position="105"/>
    </location>
</feature>
<organism evidence="11 12">
    <name type="scientific">Ramazzottius varieornatus</name>
    <name type="common">Water bear</name>
    <name type="synonym">Tardigrade</name>
    <dbReference type="NCBI Taxonomy" id="947166"/>
    <lineage>
        <taxon>Eukaryota</taxon>
        <taxon>Metazoa</taxon>
        <taxon>Ecdysozoa</taxon>
        <taxon>Tardigrada</taxon>
        <taxon>Eutardigrada</taxon>
        <taxon>Parachela</taxon>
        <taxon>Hypsibioidea</taxon>
        <taxon>Ramazzottiidae</taxon>
        <taxon>Ramazzottius</taxon>
    </lineage>
</organism>